<feature type="region of interest" description="Disordered" evidence="1">
    <location>
        <begin position="1"/>
        <end position="20"/>
    </location>
</feature>
<comment type="caution">
    <text evidence="3">The sequence shown here is derived from an EMBL/GenBank/DDBJ whole genome shotgun (WGS) entry which is preliminary data.</text>
</comment>
<evidence type="ECO:0000313" key="3">
    <source>
        <dbReference type="EMBL" id="MPC94228.1"/>
    </source>
</evidence>
<proteinExistence type="predicted"/>
<keyword evidence="4" id="KW-1185">Reference proteome</keyword>
<dbReference type="AlphaFoldDB" id="A0A5B7JM94"/>
<keyword evidence="2" id="KW-0472">Membrane</keyword>
<name>A0A5B7JM94_PORTR</name>
<evidence type="ECO:0000256" key="1">
    <source>
        <dbReference type="SAM" id="MobiDB-lite"/>
    </source>
</evidence>
<protein>
    <submittedName>
        <fullName evidence="3">Uncharacterized protein</fullName>
    </submittedName>
</protein>
<keyword evidence="2" id="KW-1133">Transmembrane helix</keyword>
<feature type="compositionally biased region" description="Basic residues" evidence="1">
    <location>
        <begin position="1"/>
        <end position="10"/>
    </location>
</feature>
<organism evidence="3 4">
    <name type="scientific">Portunus trituberculatus</name>
    <name type="common">Swimming crab</name>
    <name type="synonym">Neptunus trituberculatus</name>
    <dbReference type="NCBI Taxonomy" id="210409"/>
    <lineage>
        <taxon>Eukaryota</taxon>
        <taxon>Metazoa</taxon>
        <taxon>Ecdysozoa</taxon>
        <taxon>Arthropoda</taxon>
        <taxon>Crustacea</taxon>
        <taxon>Multicrustacea</taxon>
        <taxon>Malacostraca</taxon>
        <taxon>Eumalacostraca</taxon>
        <taxon>Eucarida</taxon>
        <taxon>Decapoda</taxon>
        <taxon>Pleocyemata</taxon>
        <taxon>Brachyura</taxon>
        <taxon>Eubrachyura</taxon>
        <taxon>Portunoidea</taxon>
        <taxon>Portunidae</taxon>
        <taxon>Portuninae</taxon>
        <taxon>Portunus</taxon>
    </lineage>
</organism>
<evidence type="ECO:0000256" key="2">
    <source>
        <dbReference type="SAM" id="Phobius"/>
    </source>
</evidence>
<sequence>MRRRIRKMKNSTHAYMDGRGTEADTDSGVLGGSNHEVMRRRLSTLLMSYRLIGCCFCGLHIGWRRE</sequence>
<evidence type="ECO:0000313" key="4">
    <source>
        <dbReference type="Proteomes" id="UP000324222"/>
    </source>
</evidence>
<dbReference type="EMBL" id="VSRR010097729">
    <property type="protein sequence ID" value="MPC94228.1"/>
    <property type="molecule type" value="Genomic_DNA"/>
</dbReference>
<feature type="transmembrane region" description="Helical" evidence="2">
    <location>
        <begin position="42"/>
        <end position="63"/>
    </location>
</feature>
<keyword evidence="2" id="KW-0812">Transmembrane</keyword>
<gene>
    <name evidence="3" type="ORF">E2C01_089388</name>
</gene>
<reference evidence="3 4" key="1">
    <citation type="submission" date="2019-05" db="EMBL/GenBank/DDBJ databases">
        <title>Another draft genome of Portunus trituberculatus and its Hox gene families provides insights of decapod evolution.</title>
        <authorList>
            <person name="Jeong J.-H."/>
            <person name="Song I."/>
            <person name="Kim S."/>
            <person name="Choi T."/>
            <person name="Kim D."/>
            <person name="Ryu S."/>
            <person name="Kim W."/>
        </authorList>
    </citation>
    <scope>NUCLEOTIDE SEQUENCE [LARGE SCALE GENOMIC DNA]</scope>
    <source>
        <tissue evidence="3">Muscle</tissue>
    </source>
</reference>
<dbReference type="Proteomes" id="UP000324222">
    <property type="component" value="Unassembled WGS sequence"/>
</dbReference>
<accession>A0A5B7JM94</accession>